<gene>
    <name evidence="5" type="ORF">QD47_10610</name>
</gene>
<dbReference type="InterPro" id="IPR037459">
    <property type="entry name" value="RhgT-like"/>
</dbReference>
<dbReference type="Proteomes" id="UP000032534">
    <property type="component" value="Unassembled WGS sequence"/>
</dbReference>
<dbReference type="SUPFAM" id="SSF52266">
    <property type="entry name" value="SGNH hydrolase"/>
    <property type="match status" value="1"/>
</dbReference>
<dbReference type="Pfam" id="PF13472">
    <property type="entry name" value="Lipase_GDSL_2"/>
    <property type="match status" value="1"/>
</dbReference>
<dbReference type="GO" id="GO:0016787">
    <property type="term" value="F:hydrolase activity"/>
    <property type="evidence" value="ECO:0007669"/>
    <property type="project" value="UniProtKB-KW"/>
</dbReference>
<keyword evidence="2" id="KW-0378">Hydrolase</keyword>
<evidence type="ECO:0000256" key="2">
    <source>
        <dbReference type="ARBA" id="ARBA00022801"/>
    </source>
</evidence>
<evidence type="ECO:0000313" key="5">
    <source>
        <dbReference type="EMBL" id="KJD45619.1"/>
    </source>
</evidence>
<evidence type="ECO:0000259" key="3">
    <source>
        <dbReference type="Pfam" id="PF13472"/>
    </source>
</evidence>
<comment type="similarity">
    <text evidence="1">Belongs to the 'GDSL' lipolytic enzyme family.</text>
</comment>
<dbReference type="InterPro" id="IPR036514">
    <property type="entry name" value="SGNH_hydro_sf"/>
</dbReference>
<dbReference type="InterPro" id="IPR013830">
    <property type="entry name" value="SGNH_hydro"/>
</dbReference>
<dbReference type="Pfam" id="PF21254">
    <property type="entry name" value="AGA-YXIM_GBD"/>
    <property type="match status" value="1"/>
</dbReference>
<dbReference type="Gene3D" id="3.40.50.1110">
    <property type="entry name" value="SGNH hydrolase"/>
    <property type="match status" value="1"/>
</dbReference>
<dbReference type="SUPFAM" id="SSF49785">
    <property type="entry name" value="Galactose-binding domain-like"/>
    <property type="match status" value="1"/>
</dbReference>
<accession>A0A0D7X2Y6</accession>
<reference evidence="5 6" key="1">
    <citation type="submission" date="2014-11" db="EMBL/GenBank/DDBJ databases">
        <title>Draft Genome Sequences of Paenibacillus polymyxa NRRL B-30509 and Paenibacillus terrae NRRL B-30644, Strains from a Poultry Environment that Produce Tridecaptin A and Paenicidins.</title>
        <authorList>
            <person name="van Belkum M.J."/>
            <person name="Lohans C.T."/>
            <person name="Vederas J.C."/>
        </authorList>
    </citation>
    <scope>NUCLEOTIDE SEQUENCE [LARGE SCALE GENOMIC DNA]</scope>
    <source>
        <strain evidence="5 6">NRRL B-30644</strain>
    </source>
</reference>
<evidence type="ECO:0000256" key="1">
    <source>
        <dbReference type="ARBA" id="ARBA00008668"/>
    </source>
</evidence>
<protein>
    <submittedName>
        <fullName evidence="5">GDSL family lipase</fullName>
    </submittedName>
</protein>
<comment type="caution">
    <text evidence="5">The sequence shown here is derived from an EMBL/GenBank/DDBJ whole genome shotgun (WGS) entry which is preliminary data.</text>
</comment>
<dbReference type="PANTHER" id="PTHR43695:SF1">
    <property type="entry name" value="RHAMNOGALACTURONAN ACETYLESTERASE"/>
    <property type="match status" value="1"/>
</dbReference>
<feature type="domain" description="Beta-agarase/YXIM esterase-like galactose-binding" evidence="4">
    <location>
        <begin position="2"/>
        <end position="135"/>
    </location>
</feature>
<dbReference type="OrthoDB" id="9807041at2"/>
<evidence type="ECO:0000259" key="4">
    <source>
        <dbReference type="Pfam" id="PF21254"/>
    </source>
</evidence>
<organism evidence="5 6">
    <name type="scientific">Paenibacillus terrae</name>
    <dbReference type="NCBI Taxonomy" id="159743"/>
    <lineage>
        <taxon>Bacteria</taxon>
        <taxon>Bacillati</taxon>
        <taxon>Bacillota</taxon>
        <taxon>Bacilli</taxon>
        <taxon>Bacillales</taxon>
        <taxon>Paenibacillaceae</taxon>
        <taxon>Paenibacillus</taxon>
    </lineage>
</organism>
<keyword evidence="6" id="KW-1185">Reference proteome</keyword>
<dbReference type="PATRIC" id="fig|159743.3.peg.2357"/>
<dbReference type="InterPro" id="IPR049033">
    <property type="entry name" value="AGA-YXIM_GBD"/>
</dbReference>
<dbReference type="PANTHER" id="PTHR43695">
    <property type="entry name" value="PUTATIVE (AFU_ORTHOLOGUE AFUA_2G17250)-RELATED"/>
    <property type="match status" value="1"/>
</dbReference>
<name>A0A0D7X2Y6_9BACL</name>
<dbReference type="CDD" id="cd01821">
    <property type="entry name" value="Rhamnogalacturan_acetylesterase_like"/>
    <property type="match status" value="1"/>
</dbReference>
<dbReference type="EMBL" id="JTHP01000017">
    <property type="protein sequence ID" value="KJD45619.1"/>
    <property type="molecule type" value="Genomic_DNA"/>
</dbReference>
<sequence>MWKFDFGPGEPADSYTGVPPDCSYTAEQGYGFEDVDHVYGRERRLSGVTAPKDTLARLRGRFCIPLGTAFVADVPEDGMYLVTVLLGDPLAETLTRLKAGEGKHVLPPLHTLPGQFTEARFTVPVRGGKLRLAVSGTAPRLNALEIAPAPQTLRLFLAGDSTVTDQDASGYPYTGWGQALPALFKHDVCVDNHAVSGRSSKSFVDEGRLDVILTEMKAGDFLFIQFGHNDQKSDPERATEPFTTYKEHLRLYIDGARSHEATPVLVTPVHRRYFNGDGTLSDTHGDYVTAVRELAEEADVPLIDLAACTQELYERLGPEESKELFMWLLPGEYMNFSSGLEDNTHFHENGAVCIADMVADAVKGLDLQPLRMYLR</sequence>
<dbReference type="Gene3D" id="2.60.120.430">
    <property type="entry name" value="Galactose-binding lectin"/>
    <property type="match status" value="1"/>
</dbReference>
<dbReference type="RefSeq" id="WP_044646096.1">
    <property type="nucleotide sequence ID" value="NZ_JTHP01000017.1"/>
</dbReference>
<dbReference type="AlphaFoldDB" id="A0A0D7X2Y6"/>
<dbReference type="InterPro" id="IPR008979">
    <property type="entry name" value="Galactose-bd-like_sf"/>
</dbReference>
<proteinExistence type="inferred from homology"/>
<evidence type="ECO:0000313" key="6">
    <source>
        <dbReference type="Proteomes" id="UP000032534"/>
    </source>
</evidence>
<feature type="domain" description="SGNH hydrolase-type esterase" evidence="3">
    <location>
        <begin position="159"/>
        <end position="313"/>
    </location>
</feature>